<keyword evidence="1" id="KW-0175">Coiled coil</keyword>
<dbReference type="InterPro" id="IPR057971">
    <property type="entry name" value="PKHA4-7_TBCA"/>
</dbReference>
<evidence type="ECO:0000259" key="3">
    <source>
        <dbReference type="Pfam" id="PF25541"/>
    </source>
</evidence>
<proteinExistence type="predicted"/>
<dbReference type="CTD" id="20198965"/>
<evidence type="ECO:0000256" key="2">
    <source>
        <dbReference type="SAM" id="MobiDB-lite"/>
    </source>
</evidence>
<keyword evidence="6" id="KW-1185">Reference proteome</keyword>
<dbReference type="GeneID" id="20198965"/>
<dbReference type="EMBL" id="KB096742">
    <property type="protein sequence ID" value="ESO01784.1"/>
    <property type="molecule type" value="Genomic_DNA"/>
</dbReference>
<dbReference type="Proteomes" id="UP000015101">
    <property type="component" value="Unassembled WGS sequence"/>
</dbReference>
<gene>
    <name evidence="5" type="primary">20198965</name>
    <name evidence="4" type="ORF">HELRODRAFT_160946</name>
</gene>
<dbReference type="EnsemblMetazoa" id="HelroT160946">
    <property type="protein sequence ID" value="HelroP160946"/>
    <property type="gene ID" value="HelroG160946"/>
</dbReference>
<sequence>MEVTQPLINLLDNMLTMGSLYNGDSLMYASQYKTNQLKPEEVVPAKPMLEFNRIRQERSLLRSSRRSSPSPPSRRSNNQNNPRSNNDADDGAGDDDDVSAEVIVGRLEVQLNELHRLDGLMHAQSTIVSDLLQDKVLLEKSLHEVDKQQKLLSSAADDDVRLAYLNSQKTSLQDDVARVVLQIQQQQQVLNKTRSDLDTCERAIIQLRNKWQLINKDINAPHDTGEHRFVIFNCFNQDVGVVTPERAKELSKF</sequence>
<dbReference type="EMBL" id="AMQM01000715">
    <property type="status" value="NOT_ANNOTATED_CDS"/>
    <property type="molecule type" value="Genomic_DNA"/>
</dbReference>
<dbReference type="HOGENOM" id="CLU_1099519_0_0_1"/>
<evidence type="ECO:0000313" key="5">
    <source>
        <dbReference type="EnsemblMetazoa" id="HelroP160946"/>
    </source>
</evidence>
<feature type="region of interest" description="Disordered" evidence="2">
    <location>
        <begin position="56"/>
        <end position="96"/>
    </location>
</feature>
<evidence type="ECO:0000313" key="6">
    <source>
        <dbReference type="Proteomes" id="UP000015101"/>
    </source>
</evidence>
<reference evidence="6" key="1">
    <citation type="submission" date="2012-12" db="EMBL/GenBank/DDBJ databases">
        <authorList>
            <person name="Hellsten U."/>
            <person name="Grimwood J."/>
            <person name="Chapman J.A."/>
            <person name="Shapiro H."/>
            <person name="Aerts A."/>
            <person name="Otillar R.P."/>
            <person name="Terry A.Y."/>
            <person name="Boore J.L."/>
            <person name="Simakov O."/>
            <person name="Marletaz F."/>
            <person name="Cho S.-J."/>
            <person name="Edsinger-Gonzales E."/>
            <person name="Havlak P."/>
            <person name="Kuo D.-H."/>
            <person name="Larsson T."/>
            <person name="Lv J."/>
            <person name="Arendt D."/>
            <person name="Savage R."/>
            <person name="Osoegawa K."/>
            <person name="de Jong P."/>
            <person name="Lindberg D.R."/>
            <person name="Seaver E.C."/>
            <person name="Weisblat D.A."/>
            <person name="Putnam N.H."/>
            <person name="Grigoriev I.V."/>
            <person name="Rokhsar D.S."/>
        </authorList>
    </citation>
    <scope>NUCLEOTIDE SEQUENCE</scope>
</reference>
<dbReference type="AlphaFoldDB" id="T1EQW5"/>
<protein>
    <recommendedName>
        <fullName evidence="3">Pleckstrin homology domain-containing protein</fullName>
    </recommendedName>
</protein>
<reference evidence="5" key="3">
    <citation type="submission" date="2015-06" db="UniProtKB">
        <authorList>
            <consortium name="EnsemblMetazoa"/>
        </authorList>
    </citation>
    <scope>IDENTIFICATION</scope>
</reference>
<dbReference type="InParanoid" id="T1EQW5"/>
<evidence type="ECO:0000313" key="4">
    <source>
        <dbReference type="EMBL" id="ESO01784.1"/>
    </source>
</evidence>
<accession>T1EQW5</accession>
<feature type="compositionally biased region" description="Low complexity" evidence="2">
    <location>
        <begin position="73"/>
        <end position="85"/>
    </location>
</feature>
<name>T1EQW5_HELRO</name>
<evidence type="ECO:0000256" key="1">
    <source>
        <dbReference type="SAM" id="Coils"/>
    </source>
</evidence>
<dbReference type="Pfam" id="PF25541">
    <property type="entry name" value="TBCA_PH"/>
    <property type="match status" value="1"/>
</dbReference>
<organism evidence="5 6">
    <name type="scientific">Helobdella robusta</name>
    <name type="common">Californian leech</name>
    <dbReference type="NCBI Taxonomy" id="6412"/>
    <lineage>
        <taxon>Eukaryota</taxon>
        <taxon>Metazoa</taxon>
        <taxon>Spiralia</taxon>
        <taxon>Lophotrochozoa</taxon>
        <taxon>Annelida</taxon>
        <taxon>Clitellata</taxon>
        <taxon>Hirudinea</taxon>
        <taxon>Rhynchobdellida</taxon>
        <taxon>Glossiphoniidae</taxon>
        <taxon>Helobdella</taxon>
    </lineage>
</organism>
<dbReference type="OrthoDB" id="43122at2759"/>
<feature type="domain" description="Pleckstrin homology" evidence="3">
    <location>
        <begin position="107"/>
        <end position="216"/>
    </location>
</feature>
<dbReference type="RefSeq" id="XP_009019192.1">
    <property type="nucleotide sequence ID" value="XM_009020944.1"/>
</dbReference>
<feature type="coiled-coil region" evidence="1">
    <location>
        <begin position="183"/>
        <end position="210"/>
    </location>
</feature>
<feature type="compositionally biased region" description="Acidic residues" evidence="2">
    <location>
        <begin position="87"/>
        <end position="96"/>
    </location>
</feature>
<reference evidence="4 6" key="2">
    <citation type="journal article" date="2013" name="Nature">
        <title>Insights into bilaterian evolution from three spiralian genomes.</title>
        <authorList>
            <person name="Simakov O."/>
            <person name="Marletaz F."/>
            <person name="Cho S.J."/>
            <person name="Edsinger-Gonzales E."/>
            <person name="Havlak P."/>
            <person name="Hellsten U."/>
            <person name="Kuo D.H."/>
            <person name="Larsson T."/>
            <person name="Lv J."/>
            <person name="Arendt D."/>
            <person name="Savage R."/>
            <person name="Osoegawa K."/>
            <person name="de Jong P."/>
            <person name="Grimwood J."/>
            <person name="Chapman J.A."/>
            <person name="Shapiro H."/>
            <person name="Aerts A."/>
            <person name="Otillar R.P."/>
            <person name="Terry A.Y."/>
            <person name="Boore J.L."/>
            <person name="Grigoriev I.V."/>
            <person name="Lindberg D.R."/>
            <person name="Seaver E.C."/>
            <person name="Weisblat D.A."/>
            <person name="Putnam N.H."/>
            <person name="Rokhsar D.S."/>
        </authorList>
    </citation>
    <scope>NUCLEOTIDE SEQUENCE</scope>
</reference>
<dbReference type="KEGG" id="hro:HELRODRAFT_160946"/>